<protein>
    <submittedName>
        <fullName evidence="2">DUF2968 domain-containing protein</fullName>
    </submittedName>
</protein>
<dbReference type="InterPro" id="IPR021350">
    <property type="entry name" value="DUF2968"/>
</dbReference>
<feature type="coiled-coil region" evidence="1">
    <location>
        <begin position="130"/>
        <end position="213"/>
    </location>
</feature>
<dbReference type="OrthoDB" id="9135325at2"/>
<dbReference type="Proteomes" id="UP000256838">
    <property type="component" value="Unassembled WGS sequence"/>
</dbReference>
<organism evidence="2 3">
    <name type="scientific">Trinickia dinghuensis</name>
    <dbReference type="NCBI Taxonomy" id="2291023"/>
    <lineage>
        <taxon>Bacteria</taxon>
        <taxon>Pseudomonadati</taxon>
        <taxon>Pseudomonadota</taxon>
        <taxon>Betaproteobacteria</taxon>
        <taxon>Burkholderiales</taxon>
        <taxon>Burkholderiaceae</taxon>
        <taxon>Trinickia</taxon>
    </lineage>
</organism>
<name>A0A3D8K011_9BURK</name>
<evidence type="ECO:0000313" key="2">
    <source>
        <dbReference type="EMBL" id="RDU98638.1"/>
    </source>
</evidence>
<keyword evidence="3" id="KW-1185">Reference proteome</keyword>
<reference evidence="2 3" key="1">
    <citation type="submission" date="2018-08" db="EMBL/GenBank/DDBJ databases">
        <title>Paraburkholderia sp. DHOM06 isolated from forest soil.</title>
        <authorList>
            <person name="Gao Z.-H."/>
            <person name="Qiu L.-H."/>
        </authorList>
    </citation>
    <scope>NUCLEOTIDE SEQUENCE [LARGE SCALE GENOMIC DNA]</scope>
    <source>
        <strain evidence="2 3">DHOM06</strain>
    </source>
</reference>
<dbReference type="AlphaFoldDB" id="A0A3D8K011"/>
<evidence type="ECO:0000313" key="3">
    <source>
        <dbReference type="Proteomes" id="UP000256838"/>
    </source>
</evidence>
<keyword evidence="1" id="KW-0175">Coiled coil</keyword>
<evidence type="ECO:0000256" key="1">
    <source>
        <dbReference type="SAM" id="Coils"/>
    </source>
</evidence>
<dbReference type="Pfam" id="PF11180">
    <property type="entry name" value="DUF2968"/>
    <property type="match status" value="1"/>
</dbReference>
<sequence>MRLHMNRYAAEAVKETLVDEIVGTESLDVAPPDKGAPPAPTVSPLRPMNAVMPTGNARAVQTAEVTAVEALGERQALSCLRTLQTFSYSVNLLFCRSDVSYYITLSQEGTLWRALHATELDAAESAFRNFEDQAVRLADVELRHQQLEAQNERAEAMIAASEAQAEQLRQDLERHAEQTQLVNSRQQLARKDIQQLEMQRVASQARLNKAMRQLHQLSVTSNERIPHLTCRRSES</sequence>
<proteinExistence type="predicted"/>
<gene>
    <name evidence="2" type="ORF">DWV00_10165</name>
</gene>
<accession>A0A3D8K011</accession>
<dbReference type="EMBL" id="QRGA01000006">
    <property type="protein sequence ID" value="RDU98638.1"/>
    <property type="molecule type" value="Genomic_DNA"/>
</dbReference>
<comment type="caution">
    <text evidence="2">The sequence shown here is derived from an EMBL/GenBank/DDBJ whole genome shotgun (WGS) entry which is preliminary data.</text>
</comment>